<dbReference type="RefSeq" id="WP_266137396.1">
    <property type="nucleotide sequence ID" value="NZ_JANIDX010000002.1"/>
</dbReference>
<protein>
    <submittedName>
        <fullName evidence="1">DUF3108 domain-containing protein</fullName>
    </submittedName>
</protein>
<accession>A0ABT3WMZ7</accession>
<dbReference type="Proteomes" id="UP001165575">
    <property type="component" value="Unassembled WGS sequence"/>
</dbReference>
<sequence length="265" mass="29514">MAQSSPLPPAMVAKEKPIGQNIHLHYNIYVRGYHFVNVDADYVLHPWGYGIQTHLYSVGLASWFFTVNLLSTAQGHFNEAGTRPLSYDNRGFSRGEELHTHIEFDHAGPHVTVLQPPETGREAMPEVEFRQSVDMLSYLIGLVHHMDVHQSCTTGQSVFDGIRLSYMDMHGPFKTTLPKDHHPFYTGDAMRCDFTGKQIGGFSIGSPFKDAKATPHPGSVWFVRDPKAGLIPVRLQFSHPKIGMLLVVLQTPPYLSAVPAQAAPK</sequence>
<evidence type="ECO:0000313" key="2">
    <source>
        <dbReference type="Proteomes" id="UP001165575"/>
    </source>
</evidence>
<dbReference type="Pfam" id="PF11306">
    <property type="entry name" value="DUF3108"/>
    <property type="match status" value="1"/>
</dbReference>
<dbReference type="InterPro" id="IPR021457">
    <property type="entry name" value="DUF3108"/>
</dbReference>
<dbReference type="EMBL" id="JANIDX010000002">
    <property type="protein sequence ID" value="MCX5619214.1"/>
    <property type="molecule type" value="Genomic_DNA"/>
</dbReference>
<name>A0ABT3WMZ7_9PROT</name>
<comment type="caution">
    <text evidence="1">The sequence shown here is derived from an EMBL/GenBank/DDBJ whole genome shotgun (WGS) entry which is preliminary data.</text>
</comment>
<evidence type="ECO:0000313" key="1">
    <source>
        <dbReference type="EMBL" id="MCX5619214.1"/>
    </source>
</evidence>
<reference evidence="1 2" key="1">
    <citation type="submission" date="2022-07" db="EMBL/GenBank/DDBJ databases">
        <title>Bombella genomes.</title>
        <authorList>
            <person name="Harer L."/>
            <person name="Styblova S."/>
            <person name="Ehrmann M."/>
        </authorList>
    </citation>
    <scope>NUCLEOTIDE SEQUENCE [LARGE SCALE GENOMIC DNA]</scope>
    <source>
        <strain evidence="1 2">TMW 2.2556</strain>
    </source>
</reference>
<proteinExistence type="predicted"/>
<organism evidence="1 2">
    <name type="scientific">Bombella pollinis</name>
    <dbReference type="NCBI Taxonomy" id="2967337"/>
    <lineage>
        <taxon>Bacteria</taxon>
        <taxon>Pseudomonadati</taxon>
        <taxon>Pseudomonadota</taxon>
        <taxon>Alphaproteobacteria</taxon>
        <taxon>Acetobacterales</taxon>
        <taxon>Acetobacteraceae</taxon>
        <taxon>Bombella</taxon>
    </lineage>
</organism>
<keyword evidence="2" id="KW-1185">Reference proteome</keyword>
<gene>
    <name evidence="1" type="ORF">NQF89_02080</name>
</gene>